<dbReference type="Proteomes" id="UP001143856">
    <property type="component" value="Unassembled WGS sequence"/>
</dbReference>
<organism evidence="1 2">
    <name type="scientific">Xylaria curta</name>
    <dbReference type="NCBI Taxonomy" id="42375"/>
    <lineage>
        <taxon>Eukaryota</taxon>
        <taxon>Fungi</taxon>
        <taxon>Dikarya</taxon>
        <taxon>Ascomycota</taxon>
        <taxon>Pezizomycotina</taxon>
        <taxon>Sordariomycetes</taxon>
        <taxon>Xylariomycetidae</taxon>
        <taxon>Xylariales</taxon>
        <taxon>Xylariaceae</taxon>
        <taxon>Xylaria</taxon>
    </lineage>
</organism>
<dbReference type="EMBL" id="JAPDGR010001515">
    <property type="protein sequence ID" value="KAJ2981863.1"/>
    <property type="molecule type" value="Genomic_DNA"/>
</dbReference>
<accession>A0ACC1NSS7</accession>
<gene>
    <name evidence="1" type="ORF">NUW58_g6580</name>
</gene>
<proteinExistence type="predicted"/>
<sequence>MLRRPPGEGRLVAPQRKVFLALAVLLIPWLHLVDAQQQQQRIPQHGSSVQPPHFVNIAKDDGIDVESRDRRGLPRLRQVSPLDTHNEAAPKLATAKPRSHVRSRGSSMLATRQHSNNIPSLNDASALATLAPAKPVRAPNSPRHVPSILAGSGLSSLQSARSLENWEVEDYILLATIDGHLYAADRESGDERWHLQVEQPVVETIHYRPNTSSADNKTRRNHHPLDDYIWAIEPTNNGAVYVWTPSHYGAGLMSTGYTMKQLVDEMGHYASSDPPVVYTGHKKNTLITVDAATGRVLKWFGQTGAQVDQSATCFPPNGRLMDNDNEECSARGTITLSRTEYTVDIHRRDDGRDIATLRYAEWGPNNFDNDLHRQYRSPPDNRYFTSQHNGRVYAIAHPASTTSFALEFTVPVARVFDVARPLDAPHGSNPELVLLPQPRPPTRDDDSAWVRSHSVFLNQTSSGGWYAMSGQSYPLIVDGPNAQINRRSSWESEALLDSAHLSEALVGVHTLGDGIGAHDWSSGMPPSLPSESFSDSEKPEVAVEEDPVPTLAPEFDTELPQIVETVITLPRYALDSFQDLFKNPLVLCILVYASYRYFKQARRGSFSDYLKTPTFVQPTDPVNEPRTVVTEPSPLAPNAGRPEAVLPTDKNLVIAQEVPPVIAPSDAEAPTSIPVQEEKFSEQESPDIKKKAHRGRRGGVKHRKGAKKQRDATEDSAGNNPPEPDGSIPGLQNVGVPPKLEPNITTTINDPEDVSGPVVNIGGIEVNQDYQLGMGSNGTVVFAGKFHGRDVAVKRMLTQFWDIATQETQLLLESDHHQNVH</sequence>
<name>A0ACC1NSS7_9PEZI</name>
<comment type="caution">
    <text evidence="1">The sequence shown here is derived from an EMBL/GenBank/DDBJ whole genome shotgun (WGS) entry which is preliminary data.</text>
</comment>
<reference evidence="1" key="1">
    <citation type="submission" date="2022-10" db="EMBL/GenBank/DDBJ databases">
        <title>Genome Sequence of Xylaria curta.</title>
        <authorList>
            <person name="Buettner E."/>
        </authorList>
    </citation>
    <scope>NUCLEOTIDE SEQUENCE</scope>
    <source>
        <strain evidence="1">Babe10</strain>
    </source>
</reference>
<keyword evidence="2" id="KW-1185">Reference proteome</keyword>
<evidence type="ECO:0000313" key="1">
    <source>
        <dbReference type="EMBL" id="KAJ2981863.1"/>
    </source>
</evidence>
<protein>
    <submittedName>
        <fullName evidence="1">Uncharacterized protein</fullName>
    </submittedName>
</protein>
<evidence type="ECO:0000313" key="2">
    <source>
        <dbReference type="Proteomes" id="UP001143856"/>
    </source>
</evidence>